<evidence type="ECO:0000256" key="1">
    <source>
        <dbReference type="SAM" id="SignalP"/>
    </source>
</evidence>
<protein>
    <submittedName>
        <fullName evidence="3">Uncharacterized protein LOC106812255</fullName>
    </submittedName>
</protein>
<keyword evidence="2" id="KW-1185">Reference proteome</keyword>
<organism evidence="2 3">
    <name type="scientific">Priapulus caudatus</name>
    <name type="common">Priapulid worm</name>
    <dbReference type="NCBI Taxonomy" id="37621"/>
    <lineage>
        <taxon>Eukaryota</taxon>
        <taxon>Metazoa</taxon>
        <taxon>Ecdysozoa</taxon>
        <taxon>Scalidophora</taxon>
        <taxon>Priapulida</taxon>
        <taxon>Priapulimorpha</taxon>
        <taxon>Priapulimorphida</taxon>
        <taxon>Priapulidae</taxon>
        <taxon>Priapulus</taxon>
    </lineage>
</organism>
<dbReference type="GeneID" id="106812255"/>
<name>A0ABM1EHA0_PRICU</name>
<evidence type="ECO:0000313" key="3">
    <source>
        <dbReference type="RefSeq" id="XP_014671571.1"/>
    </source>
</evidence>
<proteinExistence type="predicted"/>
<feature type="signal peptide" evidence="1">
    <location>
        <begin position="1"/>
        <end position="19"/>
    </location>
</feature>
<accession>A0ABM1EHA0</accession>
<keyword evidence="1" id="KW-0732">Signal</keyword>
<gene>
    <name evidence="3" type="primary">LOC106812255</name>
</gene>
<reference evidence="3" key="1">
    <citation type="submission" date="2025-08" db="UniProtKB">
        <authorList>
            <consortium name="RefSeq"/>
        </authorList>
    </citation>
    <scope>IDENTIFICATION</scope>
</reference>
<dbReference type="RefSeq" id="XP_014671571.1">
    <property type="nucleotide sequence ID" value="XM_014816085.1"/>
</dbReference>
<dbReference type="Proteomes" id="UP000695022">
    <property type="component" value="Unplaced"/>
</dbReference>
<sequence>MITCLRYCFYSVLFVCVWADQPTEVGKQQRDYDHASDAEPSVNNTSLIIVGASDDRENLTSVVDILNNERTKHNESHLYGAIEVQCIAGDTGQESQCNLTAKCLTFSEFASLYHSSSISREELLSSCEQVILQEPLCRQAETREQQEEEVMTYTSSTAEVWIWLPVRHLISLCSHNRSAPAANHGQRTAFELELMVTMDYCGRPARDAGIYIFFLVDKCSRWPSIRKT</sequence>
<evidence type="ECO:0000313" key="2">
    <source>
        <dbReference type="Proteomes" id="UP000695022"/>
    </source>
</evidence>
<feature type="chain" id="PRO_5046925706" evidence="1">
    <location>
        <begin position="20"/>
        <end position="228"/>
    </location>
</feature>